<evidence type="ECO:0000256" key="6">
    <source>
        <dbReference type="ARBA" id="ARBA00022840"/>
    </source>
</evidence>
<name>A0A0T7FTH8_NEOGA</name>
<dbReference type="GO" id="GO:0005524">
    <property type="term" value="F:ATP binding"/>
    <property type="evidence" value="ECO:0007669"/>
    <property type="project" value="UniProtKB-KW"/>
</dbReference>
<dbReference type="RefSeq" id="WP_046668207.1">
    <property type="nucleotide sequence ID" value="NZ_CCRH01000012.1"/>
</dbReference>
<dbReference type="PROSITE" id="PS01058">
    <property type="entry name" value="SAICAR_SYNTHETASE_2"/>
    <property type="match status" value="1"/>
</dbReference>
<dbReference type="InterPro" id="IPR018236">
    <property type="entry name" value="SAICAR_synthetase_CS"/>
</dbReference>
<protein>
    <recommendedName>
        <fullName evidence="8">Phosphoribosylaminoimidazole-succinocarboxamide synthase</fullName>
        <ecNumber evidence="8">6.3.2.6</ecNumber>
    </recommendedName>
    <alternativeName>
        <fullName evidence="8">SAICAR synthetase</fullName>
    </alternativeName>
</protein>
<comment type="pathway">
    <text evidence="1 8">Purine metabolism; IMP biosynthesis via de novo pathway; 5-amino-1-(5-phospho-D-ribosyl)imidazole-4-carboxamide from 5-amino-1-(5-phospho-D-ribosyl)imidazole-4-carboxylate: step 1/2.</text>
</comment>
<keyword evidence="5 8" id="KW-0658">Purine biosynthesis</keyword>
<dbReference type="GO" id="GO:0005737">
    <property type="term" value="C:cytoplasm"/>
    <property type="evidence" value="ECO:0007669"/>
    <property type="project" value="TreeGrafter"/>
</dbReference>
<sequence length="316" mass="35372">MRVLSDAFIPELPNPYRGKVRENYDLPDGSRIIIATDRLSAFDRILTSIPDKGHVLTQTARYWFEATKDICPNHVIAYPDPNVVIGKRLDILPVEIVVRGYLAGTTGTSLLTLYKRGERAMYGLDLPDGLKDNEILPAPVITPTSKAFDGGHDEPLTPKEIVEQGLLTAEQWTTLSRYALALFARGQQLAAQRGLILVDTKYEFGTDAEGTIILADEIHTPDSSRYWIADSYDEAFRDGTRPKSFDKDFIRAWVVERCDPYKDEIPAIPAELVEETAKVYRTAYETITGEIFVPDTSGATVLDRIRRNLAPYFTAG</sequence>
<dbReference type="PANTHER" id="PTHR43700:SF1">
    <property type="entry name" value="PHOSPHORIBOSYLAMINOIMIDAZOLE-SUCCINOCARBOXAMIDE SYNTHASE"/>
    <property type="match status" value="1"/>
</dbReference>
<proteinExistence type="inferred from homology"/>
<dbReference type="NCBIfam" id="NF010568">
    <property type="entry name" value="PRK13961.1"/>
    <property type="match status" value="1"/>
</dbReference>
<evidence type="ECO:0000256" key="2">
    <source>
        <dbReference type="ARBA" id="ARBA00010190"/>
    </source>
</evidence>
<keyword evidence="6 8" id="KW-0067">ATP-binding</keyword>
<comment type="similarity">
    <text evidence="2 8">Belongs to the SAICAR synthetase family.</text>
</comment>
<keyword evidence="3 8" id="KW-0436">Ligase</keyword>
<evidence type="ECO:0000256" key="4">
    <source>
        <dbReference type="ARBA" id="ARBA00022741"/>
    </source>
</evidence>
<dbReference type="EMBL" id="CCRH01000012">
    <property type="protein sequence ID" value="CDZ38297.1"/>
    <property type="molecule type" value="Genomic_DNA"/>
</dbReference>
<comment type="catalytic activity">
    <reaction evidence="7 8">
        <text>5-amino-1-(5-phospho-D-ribosyl)imidazole-4-carboxylate + L-aspartate + ATP = (2S)-2-[5-amino-1-(5-phospho-beta-D-ribosyl)imidazole-4-carboxamido]succinate + ADP + phosphate + 2 H(+)</text>
        <dbReference type="Rhea" id="RHEA:22628"/>
        <dbReference type="ChEBI" id="CHEBI:15378"/>
        <dbReference type="ChEBI" id="CHEBI:29991"/>
        <dbReference type="ChEBI" id="CHEBI:30616"/>
        <dbReference type="ChEBI" id="CHEBI:43474"/>
        <dbReference type="ChEBI" id="CHEBI:58443"/>
        <dbReference type="ChEBI" id="CHEBI:77657"/>
        <dbReference type="ChEBI" id="CHEBI:456216"/>
        <dbReference type="EC" id="6.3.2.6"/>
    </reaction>
</comment>
<evidence type="ECO:0000256" key="3">
    <source>
        <dbReference type="ARBA" id="ARBA00022598"/>
    </source>
</evidence>
<dbReference type="SUPFAM" id="SSF56104">
    <property type="entry name" value="SAICAR synthase-like"/>
    <property type="match status" value="1"/>
</dbReference>
<feature type="domain" description="SAICAR synthetase/ADE2 N-terminal" evidence="9">
    <location>
        <begin position="16"/>
        <end position="266"/>
    </location>
</feature>
<evidence type="ECO:0000256" key="1">
    <source>
        <dbReference type="ARBA" id="ARBA00004672"/>
    </source>
</evidence>
<evidence type="ECO:0000256" key="5">
    <source>
        <dbReference type="ARBA" id="ARBA00022755"/>
    </source>
</evidence>
<dbReference type="Gene3D" id="3.30.200.20">
    <property type="entry name" value="Phosphorylase Kinase, domain 1"/>
    <property type="match status" value="1"/>
</dbReference>
<evidence type="ECO:0000313" key="11">
    <source>
        <dbReference type="Proteomes" id="UP000046176"/>
    </source>
</evidence>
<dbReference type="NCBIfam" id="NF009251">
    <property type="entry name" value="PRK12607.1"/>
    <property type="match status" value="1"/>
</dbReference>
<dbReference type="PROSITE" id="PS01057">
    <property type="entry name" value="SAICAR_SYNTHETASE_1"/>
    <property type="match status" value="1"/>
</dbReference>
<dbReference type="EC" id="6.3.2.6" evidence="8"/>
<dbReference type="OrthoDB" id="9801549at2"/>
<evidence type="ECO:0000256" key="8">
    <source>
        <dbReference type="HAMAP-Rule" id="MF_00137"/>
    </source>
</evidence>
<gene>
    <name evidence="8" type="primary">purC</name>
    <name evidence="10" type="ORF">NGAL_HAMBI1145_43000</name>
</gene>
<evidence type="ECO:0000313" key="10">
    <source>
        <dbReference type="EMBL" id="CDZ38297.1"/>
    </source>
</evidence>
<reference evidence="10 11" key="1">
    <citation type="submission" date="2014-08" db="EMBL/GenBank/DDBJ databases">
        <authorList>
            <person name="Chen Y.-H."/>
        </authorList>
    </citation>
    <scope>NUCLEOTIDE SEQUENCE [LARGE SCALE GENOMIC DNA]</scope>
</reference>
<dbReference type="UniPathway" id="UPA00074">
    <property type="reaction ID" value="UER00131"/>
</dbReference>
<evidence type="ECO:0000256" key="7">
    <source>
        <dbReference type="ARBA" id="ARBA00048475"/>
    </source>
</evidence>
<dbReference type="InterPro" id="IPR028923">
    <property type="entry name" value="SAICAR_synt/ADE2_N"/>
</dbReference>
<dbReference type="HAMAP" id="MF_00137">
    <property type="entry name" value="SAICAR_synth"/>
    <property type="match status" value="1"/>
</dbReference>
<dbReference type="Pfam" id="PF01259">
    <property type="entry name" value="SAICAR_synt"/>
    <property type="match status" value="1"/>
</dbReference>
<dbReference type="PANTHER" id="PTHR43700">
    <property type="entry name" value="PHOSPHORIBOSYLAMINOIMIDAZOLE-SUCCINOCARBOXAMIDE SYNTHASE"/>
    <property type="match status" value="1"/>
</dbReference>
<organism evidence="10 11">
    <name type="scientific">Neorhizobium galegae bv. officinalis</name>
    <dbReference type="NCBI Taxonomy" id="323656"/>
    <lineage>
        <taxon>Bacteria</taxon>
        <taxon>Pseudomonadati</taxon>
        <taxon>Pseudomonadota</taxon>
        <taxon>Alphaproteobacteria</taxon>
        <taxon>Hyphomicrobiales</taxon>
        <taxon>Rhizobiaceae</taxon>
        <taxon>Rhizobium/Agrobacterium group</taxon>
        <taxon>Neorhizobium</taxon>
    </lineage>
</organism>
<dbReference type="Gene3D" id="3.30.470.20">
    <property type="entry name" value="ATP-grasp fold, B domain"/>
    <property type="match status" value="1"/>
</dbReference>
<dbReference type="GO" id="GO:0006189">
    <property type="term" value="P:'de novo' IMP biosynthetic process"/>
    <property type="evidence" value="ECO:0007669"/>
    <property type="project" value="UniProtKB-UniRule"/>
</dbReference>
<keyword evidence="4 8" id="KW-0547">Nucleotide-binding</keyword>
<dbReference type="CDD" id="cd01414">
    <property type="entry name" value="SAICAR_synt_Sc"/>
    <property type="match status" value="1"/>
</dbReference>
<dbReference type="Proteomes" id="UP000046176">
    <property type="component" value="Unassembled WGS sequence"/>
</dbReference>
<dbReference type="GO" id="GO:0004639">
    <property type="term" value="F:phosphoribosylaminoimidazolesuccinocarboxamide synthase activity"/>
    <property type="evidence" value="ECO:0007669"/>
    <property type="project" value="UniProtKB-UniRule"/>
</dbReference>
<evidence type="ECO:0000259" key="9">
    <source>
        <dbReference type="Pfam" id="PF01259"/>
    </source>
</evidence>
<accession>A0A0T7FTH8</accession>
<dbReference type="AlphaFoldDB" id="A0A0T7FTH8"/>